<accession>A0A8K1X8J4</accession>
<dbReference type="PROSITE" id="PS00141">
    <property type="entry name" value="ASP_PROTEASE"/>
    <property type="match status" value="1"/>
</dbReference>
<dbReference type="GO" id="GO:0006508">
    <property type="term" value="P:proteolysis"/>
    <property type="evidence" value="ECO:0007669"/>
    <property type="project" value="UniProtKB-KW"/>
</dbReference>
<organism evidence="1">
    <name type="scientific">uncultured organism</name>
    <dbReference type="NCBI Taxonomy" id="155900"/>
    <lineage>
        <taxon>unclassified sequences</taxon>
        <taxon>environmental samples</taxon>
    </lineage>
</organism>
<dbReference type="SUPFAM" id="SSF50630">
    <property type="entry name" value="Acid proteases"/>
    <property type="match status" value="1"/>
</dbReference>
<dbReference type="CDD" id="cd05483">
    <property type="entry name" value="retropepsin_like_bacteria"/>
    <property type="match status" value="1"/>
</dbReference>
<proteinExistence type="predicted"/>
<dbReference type="GO" id="GO:0004190">
    <property type="term" value="F:aspartic-type endopeptidase activity"/>
    <property type="evidence" value="ECO:0007669"/>
    <property type="project" value="InterPro"/>
</dbReference>
<name>A0A8K1X8J4_9ZZZZ</name>
<keyword evidence="1" id="KW-0645">Protease</keyword>
<dbReference type="AlphaFoldDB" id="A0A8K1X8J4"/>
<dbReference type="NCBIfam" id="TIGR02281">
    <property type="entry name" value="clan_AA_DTGA"/>
    <property type="match status" value="1"/>
</dbReference>
<dbReference type="Pfam" id="PF13975">
    <property type="entry name" value="gag-asp_proteas"/>
    <property type="match status" value="1"/>
</dbReference>
<evidence type="ECO:0000313" key="1">
    <source>
        <dbReference type="EMBL" id="UHA56950.1"/>
    </source>
</evidence>
<dbReference type="InterPro" id="IPR021109">
    <property type="entry name" value="Peptidase_aspartic_dom_sf"/>
</dbReference>
<protein>
    <submittedName>
        <fullName evidence="1">Putative aspartyl protease</fullName>
    </submittedName>
</protein>
<dbReference type="EMBL" id="MT946374">
    <property type="protein sequence ID" value="UHA56950.1"/>
    <property type="molecule type" value="Genomic_DNA"/>
</dbReference>
<dbReference type="InterPro" id="IPR001969">
    <property type="entry name" value="Aspartic_peptidase_AS"/>
</dbReference>
<dbReference type="InterPro" id="IPR034122">
    <property type="entry name" value="Retropepsin-like_bacterial"/>
</dbReference>
<keyword evidence="1" id="KW-0378">Hydrolase</keyword>
<dbReference type="Gene3D" id="2.40.70.10">
    <property type="entry name" value="Acid Proteases"/>
    <property type="match status" value="1"/>
</dbReference>
<dbReference type="InterPro" id="IPR011969">
    <property type="entry name" value="Clan_AA_Asp_peptidase_C"/>
</dbReference>
<sequence length="210" mass="21818">MKPAIALCLALLCSAPALAQNVQLAGILGSKALLVMGAGAPRAVAVGQSVDGVRVLAVGREEAIIEADGQRQTLRLGEGPVSVGARTGARASLVLHANAGGHFVDSGSINGRPVQLIVDTGATAVSIGRAEAERLGVKLQDGKPVRMQTANGTAQGWLVKLESVRIGPLEQRDVQAIVTQEPMPYVLLGNSFLQPYEMTRKGGELTLQSR</sequence>
<reference evidence="1" key="1">
    <citation type="submission" date="2020-08" db="EMBL/GenBank/DDBJ databases">
        <authorList>
            <person name="Sharma R."/>
            <person name="Nain S."/>
        </authorList>
    </citation>
    <scope>NUCLEOTIDE SEQUENCE</scope>
</reference>